<evidence type="ECO:0000313" key="2">
    <source>
        <dbReference type="EMBL" id="NML60883.1"/>
    </source>
</evidence>
<gene>
    <name evidence="2" type="ORF">HHL21_07250</name>
</gene>
<dbReference type="Proteomes" id="UP000583752">
    <property type="component" value="Unassembled WGS sequence"/>
</dbReference>
<dbReference type="InterPro" id="IPR052564">
    <property type="entry name" value="N-acetyltrans/Recomb-assoc"/>
</dbReference>
<protein>
    <submittedName>
        <fullName evidence="2">GNAT family N-acetyltransferase</fullName>
    </submittedName>
</protein>
<dbReference type="SUPFAM" id="SSF55729">
    <property type="entry name" value="Acyl-CoA N-acyltransferases (Nat)"/>
    <property type="match status" value="1"/>
</dbReference>
<comment type="caution">
    <text evidence="2">The sequence shown here is derived from an EMBL/GenBank/DDBJ whole genome shotgun (WGS) entry which is preliminary data.</text>
</comment>
<feature type="domain" description="N-acetyltransferase" evidence="1">
    <location>
        <begin position="1"/>
        <end position="149"/>
    </location>
</feature>
<dbReference type="PANTHER" id="PTHR43451">
    <property type="entry name" value="ACETYLTRANSFERASE (GNAT) FAMILY PROTEIN"/>
    <property type="match status" value="1"/>
</dbReference>
<keyword evidence="3" id="KW-1185">Reference proteome</keyword>
<dbReference type="InterPro" id="IPR000182">
    <property type="entry name" value="GNAT_dom"/>
</dbReference>
<sequence>MLLREMNDADIGAVARLLEVLARDYFLETCSPEQASTFLRENDAAALRRLVREGYVYHVAEVDGQLAGFIAVRERQHVFHLFVAAQFHRQGIGRKLWEHARDVAMTGGSDGGFTVNASNYAMPMYETLGFVRTLPTQCKNGLEFNPMVLGPSVAPLVRTA</sequence>
<dbReference type="Gene3D" id="3.40.630.30">
    <property type="match status" value="1"/>
</dbReference>
<accession>A0A848HNN3</accession>
<evidence type="ECO:0000313" key="3">
    <source>
        <dbReference type="Proteomes" id="UP000583752"/>
    </source>
</evidence>
<dbReference type="GO" id="GO:0016747">
    <property type="term" value="F:acyltransferase activity, transferring groups other than amino-acyl groups"/>
    <property type="evidence" value="ECO:0007669"/>
    <property type="project" value="InterPro"/>
</dbReference>
<evidence type="ECO:0000259" key="1">
    <source>
        <dbReference type="PROSITE" id="PS51186"/>
    </source>
</evidence>
<dbReference type="EMBL" id="JABBGG010000003">
    <property type="protein sequence ID" value="NML60883.1"/>
    <property type="molecule type" value="Genomic_DNA"/>
</dbReference>
<name>A0A848HNN3_9BURK</name>
<dbReference type="PROSITE" id="PS51186">
    <property type="entry name" value="GNAT"/>
    <property type="match status" value="1"/>
</dbReference>
<dbReference type="Pfam" id="PF13673">
    <property type="entry name" value="Acetyltransf_10"/>
    <property type="match status" value="1"/>
</dbReference>
<organism evidence="2 3">
    <name type="scientific">Massilia polaris</name>
    <dbReference type="NCBI Taxonomy" id="2728846"/>
    <lineage>
        <taxon>Bacteria</taxon>
        <taxon>Pseudomonadati</taxon>
        <taxon>Pseudomonadota</taxon>
        <taxon>Betaproteobacteria</taxon>
        <taxon>Burkholderiales</taxon>
        <taxon>Oxalobacteraceae</taxon>
        <taxon>Telluria group</taxon>
        <taxon>Massilia</taxon>
    </lineage>
</organism>
<dbReference type="CDD" id="cd04301">
    <property type="entry name" value="NAT_SF"/>
    <property type="match status" value="1"/>
</dbReference>
<reference evidence="2 3" key="1">
    <citation type="submission" date="2020-04" db="EMBL/GenBank/DDBJ databases">
        <title>Massilia sp. RP-1-19 isolated from soil.</title>
        <authorList>
            <person name="Dahal R.H."/>
        </authorList>
    </citation>
    <scope>NUCLEOTIDE SEQUENCE [LARGE SCALE GENOMIC DNA]</scope>
    <source>
        <strain evidence="2 3">RP-1-19</strain>
    </source>
</reference>
<dbReference type="InterPro" id="IPR016181">
    <property type="entry name" value="Acyl_CoA_acyltransferase"/>
</dbReference>
<proteinExistence type="predicted"/>
<dbReference type="AlphaFoldDB" id="A0A848HNN3"/>
<keyword evidence="2" id="KW-0808">Transferase</keyword>
<dbReference type="PANTHER" id="PTHR43451:SF1">
    <property type="entry name" value="ACETYLTRANSFERASE"/>
    <property type="match status" value="1"/>
</dbReference>